<feature type="region of interest" description="Disordered" evidence="1">
    <location>
        <begin position="1"/>
        <end position="33"/>
    </location>
</feature>
<dbReference type="AlphaFoldDB" id="A0AAV4SES7"/>
<dbReference type="Proteomes" id="UP001054837">
    <property type="component" value="Unassembled WGS sequence"/>
</dbReference>
<dbReference type="EMBL" id="BPLQ01007815">
    <property type="protein sequence ID" value="GIY32494.1"/>
    <property type="molecule type" value="Genomic_DNA"/>
</dbReference>
<comment type="caution">
    <text evidence="2">The sequence shown here is derived from an EMBL/GenBank/DDBJ whole genome shotgun (WGS) entry which is preliminary data.</text>
</comment>
<sequence length="181" mass="20095">MGPRSALFKAGPRQKPQLARQVPRNLGQPSLIGPSTATRTAFIFSTCPERGRKKRCQTEPTSPKVRDLEMVKDLCVVRTSERIGSGQQIKKSLFQEYSTTRAHSSPTLNKGQAPLVQVVSGNLQGRPFWGGMIHPPQVPPFPPGSKREDADEVTWLGNGTEVPLHYLRVDGSLLFLYKNLY</sequence>
<protein>
    <submittedName>
        <fullName evidence="2">Uncharacterized protein</fullName>
    </submittedName>
</protein>
<name>A0AAV4SES7_9ARAC</name>
<gene>
    <name evidence="2" type="ORF">CDAR_125161</name>
</gene>
<evidence type="ECO:0000313" key="2">
    <source>
        <dbReference type="EMBL" id="GIY32494.1"/>
    </source>
</evidence>
<evidence type="ECO:0000313" key="3">
    <source>
        <dbReference type="Proteomes" id="UP001054837"/>
    </source>
</evidence>
<accession>A0AAV4SES7</accession>
<organism evidence="2 3">
    <name type="scientific">Caerostris darwini</name>
    <dbReference type="NCBI Taxonomy" id="1538125"/>
    <lineage>
        <taxon>Eukaryota</taxon>
        <taxon>Metazoa</taxon>
        <taxon>Ecdysozoa</taxon>
        <taxon>Arthropoda</taxon>
        <taxon>Chelicerata</taxon>
        <taxon>Arachnida</taxon>
        <taxon>Araneae</taxon>
        <taxon>Araneomorphae</taxon>
        <taxon>Entelegynae</taxon>
        <taxon>Araneoidea</taxon>
        <taxon>Araneidae</taxon>
        <taxon>Caerostris</taxon>
    </lineage>
</organism>
<proteinExistence type="predicted"/>
<reference evidence="2 3" key="1">
    <citation type="submission" date="2021-06" db="EMBL/GenBank/DDBJ databases">
        <title>Caerostris darwini draft genome.</title>
        <authorList>
            <person name="Kono N."/>
            <person name="Arakawa K."/>
        </authorList>
    </citation>
    <scope>NUCLEOTIDE SEQUENCE [LARGE SCALE GENOMIC DNA]</scope>
</reference>
<evidence type="ECO:0000256" key="1">
    <source>
        <dbReference type="SAM" id="MobiDB-lite"/>
    </source>
</evidence>
<keyword evidence="3" id="KW-1185">Reference proteome</keyword>